<dbReference type="Proteomes" id="UP000790347">
    <property type="component" value="Unassembled WGS sequence"/>
</dbReference>
<comment type="caution">
    <text evidence="8">The sequence shown here is derived from an EMBL/GenBank/DDBJ whole genome shotgun (WGS) entry which is preliminary data.</text>
</comment>
<dbReference type="SUPFAM" id="SSF48425">
    <property type="entry name" value="Sec7 domain"/>
    <property type="match status" value="1"/>
</dbReference>
<keyword evidence="4" id="KW-0597">Phosphoprotein</keyword>
<protein>
    <submittedName>
        <fullName evidence="8">IQ motif and S7 domain-containing protein 1</fullName>
    </submittedName>
</protein>
<dbReference type="Gene3D" id="2.30.29.30">
    <property type="entry name" value="Pleckstrin-homology domain (PH domain)/Phosphotyrosine-binding domain (PTB)"/>
    <property type="match status" value="1"/>
</dbReference>
<feature type="compositionally biased region" description="Low complexity" evidence="6">
    <location>
        <begin position="464"/>
        <end position="479"/>
    </location>
</feature>
<dbReference type="Gene3D" id="1.10.220.20">
    <property type="match status" value="1"/>
</dbReference>
<evidence type="ECO:0000256" key="5">
    <source>
        <dbReference type="ARBA" id="ARBA00023054"/>
    </source>
</evidence>
<keyword evidence="5" id="KW-0175">Coiled coil</keyword>
<dbReference type="Gene3D" id="1.10.1000.11">
    <property type="entry name" value="Arf Nucleotide-binding Site Opener,domain 2"/>
    <property type="match status" value="1"/>
</dbReference>
<keyword evidence="9" id="KW-1185">Reference proteome</keyword>
<dbReference type="InterPro" id="IPR023394">
    <property type="entry name" value="Sec7_C_sf"/>
</dbReference>
<reference evidence="8" key="1">
    <citation type="submission" date="2013-05" db="EMBL/GenBank/DDBJ databases">
        <authorList>
            <person name="Yim A.K.Y."/>
            <person name="Chan T.F."/>
            <person name="Ji K.M."/>
            <person name="Liu X.Y."/>
            <person name="Zhou J.W."/>
            <person name="Li R.Q."/>
            <person name="Yang K.Y."/>
            <person name="Li J."/>
            <person name="Li M."/>
            <person name="Law P.T.W."/>
            <person name="Wu Y.L."/>
            <person name="Cai Z.L."/>
            <person name="Qin H."/>
            <person name="Bao Y."/>
            <person name="Leung R.K.K."/>
            <person name="Ng P.K.S."/>
            <person name="Zou J."/>
            <person name="Zhong X.J."/>
            <person name="Ran P.X."/>
            <person name="Zhong N.S."/>
            <person name="Liu Z.G."/>
            <person name="Tsui S.K.W."/>
        </authorList>
    </citation>
    <scope>NUCLEOTIDE SEQUENCE</scope>
    <source>
        <strain evidence="8">Derf</strain>
        <tissue evidence="8">Whole organism</tissue>
    </source>
</reference>
<sequence>MNTNMVANTNVQQQYSNQNQQNHKSQGGQVLFSNNIQYMNNNNNNSSISSSATTESLLQHHYHHGHHNNTAATTAGGGGGTNADIYRKRLYRVGLNLFNKQPSERGIRFLIANNFIEQSVTIEEQARAVAIFLITRKGVSRQMIGEYLADNNPFNKAVLKSFVAEINLTGLIVDEALRSFQMNFRFPGEAQKIERLVESFADRYKECNPNDVLSRDSIFILAFAIIMLNTDLHKPTNIKHRMTQEQWLSNLKGVFSEGDLSSQFLLGVYKRIKKQELQTGPDHVTQVLKVQSTIVGKDVPNLCLSHRRLVCYCRLYEIRDVNRKEKVGQHQRDVFLFNDLLLITKTTNRSRNNQMAEYQYRSSTSLDGLQVNIFAKGFYAHGIRISRRVDQKCLALFNARNELDQKRFVEDLRESIAEMDEMEQIRITKSSSLVQLNDFMLTTTTTNNNNAIMASSSGHGTYHNNNRQQSISSSNLHSSNGDIDGNLATSDSTINDVDIDDEQNKQQQQQQPQSPNGSGPNPSTTAPTTTTSNGHLVQHQQQQQQQHYYHQ</sequence>
<dbReference type="InterPro" id="IPR000904">
    <property type="entry name" value="Sec7_dom"/>
</dbReference>
<dbReference type="InterPro" id="IPR033742">
    <property type="entry name" value="IQSEC_PH"/>
</dbReference>
<evidence type="ECO:0000259" key="7">
    <source>
        <dbReference type="PROSITE" id="PS50190"/>
    </source>
</evidence>
<gene>
    <name evidence="8" type="primary">IQSEC1_1</name>
    <name evidence="8" type="ORF">DERF_010057</name>
</gene>
<dbReference type="InterPro" id="IPR011993">
    <property type="entry name" value="PH-like_dom_sf"/>
</dbReference>
<dbReference type="FunFam" id="1.10.1000.11:FF:000002">
    <property type="entry name" value="Cytohesin 1"/>
    <property type="match status" value="1"/>
</dbReference>
<dbReference type="GO" id="GO:0005737">
    <property type="term" value="C:cytoplasm"/>
    <property type="evidence" value="ECO:0007669"/>
    <property type="project" value="UniProtKB-SubCell"/>
</dbReference>
<dbReference type="SMART" id="SM00222">
    <property type="entry name" value="Sec7"/>
    <property type="match status" value="1"/>
</dbReference>
<dbReference type="PROSITE" id="PS50190">
    <property type="entry name" value="SEC7"/>
    <property type="match status" value="1"/>
</dbReference>
<dbReference type="Pfam" id="PF01369">
    <property type="entry name" value="Sec7"/>
    <property type="match status" value="1"/>
</dbReference>
<proteinExistence type="inferred from homology"/>
<organism evidence="8 9">
    <name type="scientific">Dermatophagoides farinae</name>
    <name type="common">American house dust mite</name>
    <dbReference type="NCBI Taxonomy" id="6954"/>
    <lineage>
        <taxon>Eukaryota</taxon>
        <taxon>Metazoa</taxon>
        <taxon>Ecdysozoa</taxon>
        <taxon>Arthropoda</taxon>
        <taxon>Chelicerata</taxon>
        <taxon>Arachnida</taxon>
        <taxon>Acari</taxon>
        <taxon>Acariformes</taxon>
        <taxon>Sarcoptiformes</taxon>
        <taxon>Astigmata</taxon>
        <taxon>Psoroptidia</taxon>
        <taxon>Analgoidea</taxon>
        <taxon>Pyroglyphidae</taxon>
        <taxon>Dermatophagoidinae</taxon>
        <taxon>Dermatophagoides</taxon>
    </lineage>
</organism>
<evidence type="ECO:0000256" key="3">
    <source>
        <dbReference type="ARBA" id="ARBA00022490"/>
    </source>
</evidence>
<dbReference type="AlphaFoldDB" id="A0A922HYJ1"/>
<evidence type="ECO:0000256" key="4">
    <source>
        <dbReference type="ARBA" id="ARBA00022553"/>
    </source>
</evidence>
<feature type="compositionally biased region" description="Low complexity" evidence="6">
    <location>
        <begin position="505"/>
        <end position="551"/>
    </location>
</feature>
<evidence type="ECO:0000256" key="2">
    <source>
        <dbReference type="ARBA" id="ARBA00006248"/>
    </source>
</evidence>
<dbReference type="SUPFAM" id="SSF50729">
    <property type="entry name" value="PH domain-like"/>
    <property type="match status" value="1"/>
</dbReference>
<evidence type="ECO:0000256" key="1">
    <source>
        <dbReference type="ARBA" id="ARBA00004496"/>
    </source>
</evidence>
<evidence type="ECO:0000313" key="8">
    <source>
        <dbReference type="EMBL" id="KAH9511609.1"/>
    </source>
</evidence>
<comment type="subcellular location">
    <subcellularLocation>
        <location evidence="1">Cytoplasm</location>
    </subcellularLocation>
</comment>
<dbReference type="CDD" id="cd00171">
    <property type="entry name" value="Sec7"/>
    <property type="match status" value="1"/>
</dbReference>
<dbReference type="GO" id="GO:0030036">
    <property type="term" value="P:actin cytoskeleton organization"/>
    <property type="evidence" value="ECO:0007669"/>
    <property type="project" value="TreeGrafter"/>
</dbReference>
<accession>A0A922HYJ1</accession>
<name>A0A922HYJ1_DERFA</name>
<keyword evidence="3" id="KW-0963">Cytoplasm</keyword>
<feature type="compositionally biased region" description="Polar residues" evidence="6">
    <location>
        <begin position="451"/>
        <end position="463"/>
    </location>
</feature>
<dbReference type="InterPro" id="IPR035999">
    <property type="entry name" value="Sec7_dom_sf"/>
</dbReference>
<dbReference type="EMBL" id="ASGP02000004">
    <property type="protein sequence ID" value="KAH9511609.1"/>
    <property type="molecule type" value="Genomic_DNA"/>
</dbReference>
<evidence type="ECO:0000256" key="6">
    <source>
        <dbReference type="SAM" id="MobiDB-lite"/>
    </source>
</evidence>
<dbReference type="PANTHER" id="PTHR10663:SF342">
    <property type="entry name" value="FI21420P1"/>
    <property type="match status" value="1"/>
</dbReference>
<feature type="region of interest" description="Disordered" evidence="6">
    <location>
        <begin position="450"/>
        <end position="551"/>
    </location>
</feature>
<dbReference type="Pfam" id="PF16453">
    <property type="entry name" value="IQ_SEC7_PH"/>
    <property type="match status" value="1"/>
</dbReference>
<feature type="domain" description="SEC7" evidence="7">
    <location>
        <begin position="87"/>
        <end position="275"/>
    </location>
</feature>
<evidence type="ECO:0000313" key="9">
    <source>
        <dbReference type="Proteomes" id="UP000790347"/>
    </source>
</evidence>
<dbReference type="PANTHER" id="PTHR10663">
    <property type="entry name" value="GUANYL-NUCLEOTIDE EXCHANGE FACTOR"/>
    <property type="match status" value="1"/>
</dbReference>
<comment type="similarity">
    <text evidence="2">Belongs to the BRAG family.</text>
</comment>
<reference evidence="8" key="2">
    <citation type="journal article" date="2022" name="Res Sq">
        <title>Comparative Genomics Reveals Insights into the Divergent Evolution of Astigmatic Mites and Household Pest Adaptations.</title>
        <authorList>
            <person name="Xiong Q."/>
            <person name="Wan A.T.-Y."/>
            <person name="Liu X.-Y."/>
            <person name="Fung C.S.-H."/>
            <person name="Xiao X."/>
            <person name="Malainual N."/>
            <person name="Hou J."/>
            <person name="Wang L."/>
            <person name="Wang M."/>
            <person name="Yang K."/>
            <person name="Cui Y."/>
            <person name="Leung E."/>
            <person name="Nong W."/>
            <person name="Shin S.-K."/>
            <person name="Au S."/>
            <person name="Jeong K.Y."/>
            <person name="Chew F.T."/>
            <person name="Hui J."/>
            <person name="Leung T.F."/>
            <person name="Tungtrongchitr A."/>
            <person name="Zhong N."/>
            <person name="Liu Z."/>
            <person name="Tsui S."/>
        </authorList>
    </citation>
    <scope>NUCLEOTIDE SEQUENCE</scope>
    <source>
        <strain evidence="8">Derf</strain>
        <tissue evidence="8">Whole organism</tissue>
    </source>
</reference>
<dbReference type="GO" id="GO:0005085">
    <property type="term" value="F:guanyl-nucleotide exchange factor activity"/>
    <property type="evidence" value="ECO:0007669"/>
    <property type="project" value="InterPro"/>
</dbReference>
<dbReference type="GO" id="GO:0032012">
    <property type="term" value="P:regulation of ARF protein signal transduction"/>
    <property type="evidence" value="ECO:0007669"/>
    <property type="project" value="InterPro"/>
</dbReference>